<sequence>MEKIEVHFELNEEQRRLKEERLCLLKADPEVKRWLHQYQLDESFLEKHTTKIHEWLMSLKKCQSCSGLDECVQPSQGQLLNLVYDGLLNYQLTDCRYQRARRDELTHVKNYILHHLSDDLLKVAVENIDLSNEKPAYVSAVSEVVRNLKEPVKGLYLHGAPGVGKTYLGACITNYFAKHNKKVAFVNVPELIMALKLNMSENSIMENMIRSLKRADVVLFDDIGGESVTAWSRDEILLPILNERMEKHRLTYFTSNYTIKELEGHFAMDSRGNSDPIKANRLIERIKALTFEKNVKGCNRRT</sequence>
<dbReference type="InterPro" id="IPR002611">
    <property type="entry name" value="IstB_ATP-bd"/>
</dbReference>
<keyword evidence="2" id="KW-0067">ATP-binding</keyword>
<evidence type="ECO:0000259" key="1">
    <source>
        <dbReference type="Pfam" id="PF01695"/>
    </source>
</evidence>
<dbReference type="GO" id="GO:0006260">
    <property type="term" value="P:DNA replication"/>
    <property type="evidence" value="ECO:0007669"/>
    <property type="project" value="TreeGrafter"/>
</dbReference>
<dbReference type="Proteomes" id="UP001276902">
    <property type="component" value="Unassembled WGS sequence"/>
</dbReference>
<dbReference type="PANTHER" id="PTHR30050:SF8">
    <property type="entry name" value="PRIMOSOMAL PROTEIN DNAI"/>
    <property type="match status" value="1"/>
</dbReference>
<keyword evidence="2" id="KW-0547">Nucleotide-binding</keyword>
<dbReference type="PANTHER" id="PTHR30050">
    <property type="entry name" value="CHROMOSOMAL REPLICATION INITIATOR PROTEIN DNAA"/>
    <property type="match status" value="1"/>
</dbReference>
<dbReference type="InterPro" id="IPR027417">
    <property type="entry name" value="P-loop_NTPase"/>
</dbReference>
<evidence type="ECO:0000313" key="2">
    <source>
        <dbReference type="EMBL" id="MDY5167826.1"/>
    </source>
</evidence>
<dbReference type="GO" id="GO:0005524">
    <property type="term" value="F:ATP binding"/>
    <property type="evidence" value="ECO:0007669"/>
    <property type="project" value="UniProtKB-KW"/>
</dbReference>
<organism evidence="2 3">
    <name type="scientific">Dielma fastidiosa</name>
    <dbReference type="NCBI Taxonomy" id="1034346"/>
    <lineage>
        <taxon>Bacteria</taxon>
        <taxon>Bacillati</taxon>
        <taxon>Bacillota</taxon>
        <taxon>Erysipelotrichia</taxon>
        <taxon>Erysipelotrichales</taxon>
        <taxon>Erysipelotrichaceae</taxon>
        <taxon>Dielma</taxon>
    </lineage>
</organism>
<name>A0AB35ULY5_9FIRM</name>
<dbReference type="RefSeq" id="WP_320883380.1">
    <property type="nucleotide sequence ID" value="NZ_BAABZA010000001.1"/>
</dbReference>
<reference evidence="2" key="1">
    <citation type="submission" date="2022-03" db="EMBL/GenBank/DDBJ databases">
        <title>First case of bacteraemia caused by Dielma fastidiosa in a patient hospitalised with diverticulitis.</title>
        <authorList>
            <person name="Forman-Ankjaer B."/>
            <person name="Hvid-Jensen F."/>
            <person name="Kobel C.M."/>
            <person name="Greve T."/>
        </authorList>
    </citation>
    <scope>NUCLEOTIDE SEQUENCE</scope>
    <source>
        <strain evidence="2">AUH_DF_2021</strain>
    </source>
</reference>
<dbReference type="EMBL" id="JALDAW010000011">
    <property type="protein sequence ID" value="MDY5167826.1"/>
    <property type="molecule type" value="Genomic_DNA"/>
</dbReference>
<dbReference type="CDD" id="cd00009">
    <property type="entry name" value="AAA"/>
    <property type="match status" value="1"/>
</dbReference>
<comment type="caution">
    <text evidence="2">The sequence shown here is derived from an EMBL/GenBank/DDBJ whole genome shotgun (WGS) entry which is preliminary data.</text>
</comment>
<dbReference type="Pfam" id="PF01695">
    <property type="entry name" value="IstB_IS21"/>
    <property type="match status" value="1"/>
</dbReference>
<protein>
    <submittedName>
        <fullName evidence="2">ATP-binding protein</fullName>
    </submittedName>
</protein>
<gene>
    <name evidence="2" type="ORF">MQE39_06815</name>
</gene>
<proteinExistence type="predicted"/>
<dbReference type="Gene3D" id="3.40.50.300">
    <property type="entry name" value="P-loop containing nucleotide triphosphate hydrolases"/>
    <property type="match status" value="1"/>
</dbReference>
<evidence type="ECO:0000313" key="3">
    <source>
        <dbReference type="Proteomes" id="UP001276902"/>
    </source>
</evidence>
<feature type="domain" description="IstB-like ATP-binding" evidence="1">
    <location>
        <begin position="150"/>
        <end position="266"/>
    </location>
</feature>
<accession>A0AB35ULY5</accession>
<dbReference type="AlphaFoldDB" id="A0AB35ULY5"/>
<dbReference type="SUPFAM" id="SSF52540">
    <property type="entry name" value="P-loop containing nucleoside triphosphate hydrolases"/>
    <property type="match status" value="1"/>
</dbReference>